<sequence>MSGVPDAAIAACPDYEPETCRTALQQVLAPFGGLAWVKPGMRIAVKANLVSAMKPERAATTHPMLLRVLTEELVRRGASVVVGDSPGGTYAAGHLNAVYRACGLAAVEEAGGTLNRNFAQREADLPDARVAKHITYTAYLDDADAVISFCKLKSHGMLALSAATKNLFGAIPGTIKPEYHYRYPDPMDFAGMLIDLNEHFHPRLYLVDAVVAMEGNGPTAGTPRPFGALLAGTNPHRIDLLCASLIGLKPENVPTLRAAAERGLTPLDPAQLCVAGDAAAFACPDFRIVQHGTGTDFGARGGTFGRLLGKTAALALRTRPGLKRALCVGCGVCRDVCPAHAITIENGRAHIDRGRCIHCFCCQEFCPRGAMQVHRTVIARIAGHL</sequence>
<evidence type="ECO:0000256" key="6">
    <source>
        <dbReference type="ARBA" id="ARBA00023014"/>
    </source>
</evidence>
<dbReference type="Gene3D" id="3.30.70.20">
    <property type="match status" value="1"/>
</dbReference>
<dbReference type="RefSeq" id="WP_349135134.1">
    <property type="nucleotide sequence ID" value="NZ_JBBMFF010000158.1"/>
</dbReference>
<evidence type="ECO:0000259" key="7">
    <source>
        <dbReference type="PROSITE" id="PS51379"/>
    </source>
</evidence>
<keyword evidence="6" id="KW-0411">Iron-sulfur</keyword>
<dbReference type="Pfam" id="PF04015">
    <property type="entry name" value="DUF362"/>
    <property type="match status" value="1"/>
</dbReference>
<dbReference type="Proteomes" id="UP001491552">
    <property type="component" value="Unassembled WGS sequence"/>
</dbReference>
<dbReference type="PANTHER" id="PTHR24960">
    <property type="entry name" value="PHOTOSYSTEM I IRON-SULFUR CENTER-RELATED"/>
    <property type="match status" value="1"/>
</dbReference>
<gene>
    <name evidence="8" type="ORF">WMO66_04225</name>
</gene>
<evidence type="ECO:0000256" key="1">
    <source>
        <dbReference type="ARBA" id="ARBA00003532"/>
    </source>
</evidence>
<dbReference type="InterPro" id="IPR017900">
    <property type="entry name" value="4Fe4S_Fe_S_CS"/>
</dbReference>
<dbReference type="PROSITE" id="PS51379">
    <property type="entry name" value="4FE4S_FER_2"/>
    <property type="match status" value="2"/>
</dbReference>
<evidence type="ECO:0000256" key="3">
    <source>
        <dbReference type="ARBA" id="ARBA00022485"/>
    </source>
</evidence>
<dbReference type="PROSITE" id="PS00198">
    <property type="entry name" value="4FE4S_FER_1"/>
    <property type="match status" value="2"/>
</dbReference>
<reference evidence="8 9" key="1">
    <citation type="submission" date="2024-03" db="EMBL/GenBank/DDBJ databases">
        <title>Human intestinal bacterial collection.</title>
        <authorList>
            <person name="Pauvert C."/>
            <person name="Hitch T.C.A."/>
            <person name="Clavel T."/>
        </authorList>
    </citation>
    <scope>NUCLEOTIDE SEQUENCE [LARGE SCALE GENOMIC DNA]</scope>
    <source>
        <strain evidence="8 9">CLA-AA-H192</strain>
    </source>
</reference>
<keyword evidence="5" id="KW-0408">Iron</keyword>
<dbReference type="InterPro" id="IPR007160">
    <property type="entry name" value="DUF362"/>
</dbReference>
<feature type="domain" description="4Fe-4S ferredoxin-type" evidence="7">
    <location>
        <begin position="318"/>
        <end position="347"/>
    </location>
</feature>
<keyword evidence="3" id="KW-0004">4Fe-4S</keyword>
<name>A0ABV1G4W8_9FIRM</name>
<keyword evidence="4" id="KW-0479">Metal-binding</keyword>
<evidence type="ECO:0000313" key="9">
    <source>
        <dbReference type="Proteomes" id="UP001491552"/>
    </source>
</evidence>
<dbReference type="SUPFAM" id="SSF54862">
    <property type="entry name" value="4Fe-4S ferredoxins"/>
    <property type="match status" value="1"/>
</dbReference>
<organism evidence="8 9">
    <name type="scientific">Faecousia intestinalis</name>
    <dbReference type="NCBI Taxonomy" id="3133167"/>
    <lineage>
        <taxon>Bacteria</taxon>
        <taxon>Bacillati</taxon>
        <taxon>Bacillota</taxon>
        <taxon>Clostridia</taxon>
        <taxon>Eubacteriales</taxon>
        <taxon>Oscillospiraceae</taxon>
        <taxon>Faecousia</taxon>
    </lineage>
</organism>
<comment type="function">
    <text evidence="1">Ferredoxins are iron-sulfur proteins that transfer electrons in a wide variety of metabolic reactions.</text>
</comment>
<comment type="caution">
    <text evidence="8">The sequence shown here is derived from an EMBL/GenBank/DDBJ whole genome shotgun (WGS) entry which is preliminary data.</text>
</comment>
<keyword evidence="9" id="KW-1185">Reference proteome</keyword>
<proteinExistence type="predicted"/>
<evidence type="ECO:0000313" key="8">
    <source>
        <dbReference type="EMBL" id="MEQ2510461.1"/>
    </source>
</evidence>
<feature type="domain" description="4Fe-4S ferredoxin-type" evidence="7">
    <location>
        <begin position="348"/>
        <end position="376"/>
    </location>
</feature>
<dbReference type="PANTHER" id="PTHR24960:SF76">
    <property type="entry name" value="4FE-4S FERREDOXIN-TYPE DOMAIN-CONTAINING PROTEIN"/>
    <property type="match status" value="1"/>
</dbReference>
<protein>
    <recommendedName>
        <fullName evidence="2">Ferredoxin</fullName>
    </recommendedName>
</protein>
<accession>A0ABV1G4W8</accession>
<evidence type="ECO:0000256" key="4">
    <source>
        <dbReference type="ARBA" id="ARBA00022723"/>
    </source>
</evidence>
<dbReference type="EMBL" id="JBBMFF010000158">
    <property type="protein sequence ID" value="MEQ2510461.1"/>
    <property type="molecule type" value="Genomic_DNA"/>
</dbReference>
<dbReference type="InterPro" id="IPR050157">
    <property type="entry name" value="PSI_iron-sulfur_center"/>
</dbReference>
<dbReference type="InterPro" id="IPR017896">
    <property type="entry name" value="4Fe4S_Fe-S-bd"/>
</dbReference>
<dbReference type="Pfam" id="PF13237">
    <property type="entry name" value="Fer4_10"/>
    <property type="match status" value="1"/>
</dbReference>
<evidence type="ECO:0000256" key="2">
    <source>
        <dbReference type="ARBA" id="ARBA00013529"/>
    </source>
</evidence>
<evidence type="ECO:0000256" key="5">
    <source>
        <dbReference type="ARBA" id="ARBA00023004"/>
    </source>
</evidence>